<dbReference type="AlphaFoldDB" id="A0A2I0XA05"/>
<dbReference type="Pfam" id="PF03015">
    <property type="entry name" value="Sterile"/>
    <property type="match status" value="1"/>
</dbReference>
<evidence type="ECO:0000256" key="2">
    <source>
        <dbReference type="ARBA" id="ARBA00022516"/>
    </source>
</evidence>
<protein>
    <recommendedName>
        <fullName evidence="4">Fatty acyl-CoA reductase</fullName>
        <ecNumber evidence="4">1.2.1.84</ecNumber>
    </recommendedName>
</protein>
<accession>A0A2I0XA05</accession>
<dbReference type="Gene3D" id="3.40.50.720">
    <property type="entry name" value="NAD(P)-binding Rossmann-like Domain"/>
    <property type="match status" value="1"/>
</dbReference>
<dbReference type="SUPFAM" id="SSF51735">
    <property type="entry name" value="NAD(P)-binding Rossmann-fold domains"/>
    <property type="match status" value="1"/>
</dbReference>
<evidence type="ECO:0000259" key="6">
    <source>
        <dbReference type="Pfam" id="PF03015"/>
    </source>
</evidence>
<dbReference type="InterPro" id="IPR036291">
    <property type="entry name" value="NAD(P)-bd_dom_sf"/>
</dbReference>
<dbReference type="Pfam" id="PF07993">
    <property type="entry name" value="NAD_binding_4"/>
    <property type="match status" value="1"/>
</dbReference>
<organism evidence="8 9">
    <name type="scientific">Dendrobium catenatum</name>
    <dbReference type="NCBI Taxonomy" id="906689"/>
    <lineage>
        <taxon>Eukaryota</taxon>
        <taxon>Viridiplantae</taxon>
        <taxon>Streptophyta</taxon>
        <taxon>Embryophyta</taxon>
        <taxon>Tracheophyta</taxon>
        <taxon>Spermatophyta</taxon>
        <taxon>Magnoliopsida</taxon>
        <taxon>Liliopsida</taxon>
        <taxon>Asparagales</taxon>
        <taxon>Orchidaceae</taxon>
        <taxon>Epidendroideae</taxon>
        <taxon>Malaxideae</taxon>
        <taxon>Dendrobiinae</taxon>
        <taxon>Dendrobium</taxon>
    </lineage>
</organism>
<keyword evidence="9" id="KW-1185">Reference proteome</keyword>
<dbReference type="GO" id="GO:0080019">
    <property type="term" value="F:alcohol-forming very long-chain fatty acyl-CoA reductase activity"/>
    <property type="evidence" value="ECO:0007669"/>
    <property type="project" value="InterPro"/>
</dbReference>
<evidence type="ECO:0000259" key="7">
    <source>
        <dbReference type="Pfam" id="PF07993"/>
    </source>
</evidence>
<dbReference type="Proteomes" id="UP000233837">
    <property type="component" value="Unassembled WGS sequence"/>
</dbReference>
<evidence type="ECO:0000256" key="5">
    <source>
        <dbReference type="SAM" id="Coils"/>
    </source>
</evidence>
<comment type="similarity">
    <text evidence="1 4">Belongs to the fatty acyl-CoA reductase family.</text>
</comment>
<dbReference type="InterPro" id="IPR026055">
    <property type="entry name" value="FAR"/>
</dbReference>
<evidence type="ECO:0000313" key="8">
    <source>
        <dbReference type="EMBL" id="PKU84767.1"/>
    </source>
</evidence>
<dbReference type="GO" id="GO:0035336">
    <property type="term" value="P:long-chain fatty-acyl-CoA metabolic process"/>
    <property type="evidence" value="ECO:0007669"/>
    <property type="project" value="TreeGrafter"/>
</dbReference>
<gene>
    <name evidence="8" type="ORF">MA16_Dca008177</name>
</gene>
<comment type="catalytic activity">
    <reaction evidence="4">
        <text>a long-chain fatty acyl-CoA + 2 NADPH + 2 H(+) = a long-chain primary fatty alcohol + 2 NADP(+) + CoA</text>
        <dbReference type="Rhea" id="RHEA:52716"/>
        <dbReference type="ChEBI" id="CHEBI:15378"/>
        <dbReference type="ChEBI" id="CHEBI:57287"/>
        <dbReference type="ChEBI" id="CHEBI:57783"/>
        <dbReference type="ChEBI" id="CHEBI:58349"/>
        <dbReference type="ChEBI" id="CHEBI:77396"/>
        <dbReference type="ChEBI" id="CHEBI:83139"/>
        <dbReference type="EC" id="1.2.1.84"/>
    </reaction>
</comment>
<reference evidence="8 9" key="2">
    <citation type="journal article" date="2017" name="Nature">
        <title>The Apostasia genome and the evolution of orchids.</title>
        <authorList>
            <person name="Zhang G.Q."/>
            <person name="Liu K.W."/>
            <person name="Li Z."/>
            <person name="Lohaus R."/>
            <person name="Hsiao Y.Y."/>
            <person name="Niu S.C."/>
            <person name="Wang J.Y."/>
            <person name="Lin Y.C."/>
            <person name="Xu Q."/>
            <person name="Chen L.J."/>
            <person name="Yoshida K."/>
            <person name="Fujiwara S."/>
            <person name="Wang Z.W."/>
            <person name="Zhang Y.Q."/>
            <person name="Mitsuda N."/>
            <person name="Wang M."/>
            <person name="Liu G.H."/>
            <person name="Pecoraro L."/>
            <person name="Huang H.X."/>
            <person name="Xiao X.J."/>
            <person name="Lin M."/>
            <person name="Wu X.Y."/>
            <person name="Wu W.L."/>
            <person name="Chen Y.Y."/>
            <person name="Chang S.B."/>
            <person name="Sakamoto S."/>
            <person name="Ohme-Takagi M."/>
            <person name="Yagi M."/>
            <person name="Zeng S.J."/>
            <person name="Shen C.Y."/>
            <person name="Yeh C.M."/>
            <person name="Luo Y.B."/>
            <person name="Tsai W.C."/>
            <person name="Van de Peer Y."/>
            <person name="Liu Z.J."/>
        </authorList>
    </citation>
    <scope>NUCLEOTIDE SEQUENCE [LARGE SCALE GENOMIC DNA]</scope>
    <source>
        <tissue evidence="8">The whole plant</tissue>
    </source>
</reference>
<dbReference type="InterPro" id="IPR013120">
    <property type="entry name" value="FAR_NAD-bd"/>
</dbReference>
<keyword evidence="4" id="KW-0521">NADP</keyword>
<dbReference type="GO" id="GO:0010345">
    <property type="term" value="P:suberin biosynthetic process"/>
    <property type="evidence" value="ECO:0007669"/>
    <property type="project" value="TreeGrafter"/>
</dbReference>
<feature type="coiled-coil region" evidence="5">
    <location>
        <begin position="186"/>
        <end position="220"/>
    </location>
</feature>
<reference evidence="8 9" key="1">
    <citation type="journal article" date="2016" name="Sci. Rep.">
        <title>The Dendrobium catenatum Lindl. genome sequence provides insights into polysaccharide synthase, floral development and adaptive evolution.</title>
        <authorList>
            <person name="Zhang G.Q."/>
            <person name="Xu Q."/>
            <person name="Bian C."/>
            <person name="Tsai W.C."/>
            <person name="Yeh C.M."/>
            <person name="Liu K.W."/>
            <person name="Yoshida K."/>
            <person name="Zhang L.S."/>
            <person name="Chang S.B."/>
            <person name="Chen F."/>
            <person name="Shi Y."/>
            <person name="Su Y.Y."/>
            <person name="Zhang Y.Q."/>
            <person name="Chen L.J."/>
            <person name="Yin Y."/>
            <person name="Lin M."/>
            <person name="Huang H."/>
            <person name="Deng H."/>
            <person name="Wang Z.W."/>
            <person name="Zhu S.L."/>
            <person name="Zhao X."/>
            <person name="Deng C."/>
            <person name="Niu S.C."/>
            <person name="Huang J."/>
            <person name="Wang M."/>
            <person name="Liu G.H."/>
            <person name="Yang H.J."/>
            <person name="Xiao X.J."/>
            <person name="Hsiao Y.Y."/>
            <person name="Wu W.L."/>
            <person name="Chen Y.Y."/>
            <person name="Mitsuda N."/>
            <person name="Ohme-Takagi M."/>
            <person name="Luo Y.B."/>
            <person name="Van de Peer Y."/>
            <person name="Liu Z.J."/>
        </authorList>
    </citation>
    <scope>NUCLEOTIDE SEQUENCE [LARGE SCALE GENOMIC DNA]</scope>
    <source>
        <tissue evidence="8">The whole plant</tissue>
    </source>
</reference>
<dbReference type="EMBL" id="KZ502032">
    <property type="protein sequence ID" value="PKU84767.1"/>
    <property type="molecule type" value="Genomic_DNA"/>
</dbReference>
<feature type="domain" description="Thioester reductase (TE)" evidence="7">
    <location>
        <begin position="31"/>
        <end position="191"/>
    </location>
</feature>
<keyword evidence="4" id="KW-0560">Oxidoreductase</keyword>
<dbReference type="PANTHER" id="PTHR11011:SF99">
    <property type="entry name" value="FATTY ACYL-COA REDUCTASE 3"/>
    <property type="match status" value="1"/>
</dbReference>
<dbReference type="STRING" id="906689.A0A2I0XA05"/>
<comment type="function">
    <text evidence="4">Catalyzes the reduction of fatty acyl-CoA to fatty alcohols.</text>
</comment>
<evidence type="ECO:0000256" key="4">
    <source>
        <dbReference type="RuleBase" id="RU363097"/>
    </source>
</evidence>
<sequence length="273" mass="31248">MVVAELDDDVGAHGTKRGEEVLSGDDANFDEVLRVQPNVKKLFLLVRAEDAKLVAEHVQNEVFAKDLFDVLKEKHGSNFDSFISKTVYSVAGDIIFENLGIEDYNLREMLWEEIDIVVNVAATTNFYERYVVSLNINTLGAKHVLEFAKQCTKVKMILHVSTDGVKDGIISEKPFHFGEALNKDLYLDIEGELRLVEDRKKELREQNSTIEAEKIAMKELGSQSFDDSNLECLRKAMVNNDEIKLFDFDPMHIEWDDYMINIHIPCVIKYLLK</sequence>
<name>A0A2I0XA05_9ASPA</name>
<evidence type="ECO:0000256" key="3">
    <source>
        <dbReference type="ARBA" id="ARBA00023098"/>
    </source>
</evidence>
<keyword evidence="3 4" id="KW-0443">Lipid metabolism</keyword>
<dbReference type="GO" id="GO:0102965">
    <property type="term" value="F:alcohol-forming long-chain fatty acyl-CoA reductase activity"/>
    <property type="evidence" value="ECO:0007669"/>
    <property type="project" value="UniProtKB-EC"/>
</dbReference>
<keyword evidence="2 4" id="KW-0444">Lipid biosynthesis</keyword>
<dbReference type="EC" id="1.2.1.84" evidence="4"/>
<feature type="domain" description="Fatty acyl-CoA reductase C-terminal" evidence="6">
    <location>
        <begin position="224"/>
        <end position="273"/>
    </location>
</feature>
<dbReference type="PANTHER" id="PTHR11011">
    <property type="entry name" value="MALE STERILITY PROTEIN 2-RELATED"/>
    <property type="match status" value="1"/>
</dbReference>
<evidence type="ECO:0000256" key="1">
    <source>
        <dbReference type="ARBA" id="ARBA00005928"/>
    </source>
</evidence>
<evidence type="ECO:0000313" key="9">
    <source>
        <dbReference type="Proteomes" id="UP000233837"/>
    </source>
</evidence>
<proteinExistence type="inferred from homology"/>
<keyword evidence="5" id="KW-0175">Coiled coil</keyword>
<dbReference type="InterPro" id="IPR033640">
    <property type="entry name" value="FAR_C"/>
</dbReference>